<evidence type="ECO:0000313" key="5">
    <source>
        <dbReference type="Proteomes" id="UP000232323"/>
    </source>
</evidence>
<dbReference type="SFLD" id="SFLDG01141">
    <property type="entry name" value="C2.B.1:_Sucrose_Phosphatase_Li"/>
    <property type="match status" value="1"/>
</dbReference>
<evidence type="ECO:0000256" key="1">
    <source>
        <dbReference type="ARBA" id="ARBA00022801"/>
    </source>
</evidence>
<evidence type="ECO:0008006" key="6">
    <source>
        <dbReference type="Google" id="ProtNLM"/>
    </source>
</evidence>
<gene>
    <name evidence="4" type="ORF">CEUSTIGMA_g4342.t1</name>
</gene>
<dbReference type="Pfam" id="PF16561">
    <property type="entry name" value="AMPK1_CBM"/>
    <property type="match status" value="2"/>
</dbReference>
<feature type="domain" description="AMP-activated protein kinase glycogen-binding" evidence="3">
    <location>
        <begin position="93"/>
        <end position="172"/>
    </location>
</feature>
<keyword evidence="5" id="KW-1185">Reference proteome</keyword>
<feature type="domain" description="Sucrose phosphatase-like" evidence="2">
    <location>
        <begin position="375"/>
        <end position="645"/>
    </location>
</feature>
<feature type="domain" description="AMP-activated protein kinase glycogen-binding" evidence="3">
    <location>
        <begin position="184"/>
        <end position="239"/>
    </location>
</feature>
<proteinExistence type="predicted"/>
<dbReference type="PANTHER" id="PTHR46521">
    <property type="entry name" value="SUCROSE-PHOSPHATASE 2-RELATED"/>
    <property type="match status" value="1"/>
</dbReference>
<evidence type="ECO:0000259" key="2">
    <source>
        <dbReference type="Pfam" id="PF05116"/>
    </source>
</evidence>
<dbReference type="GO" id="GO:0016787">
    <property type="term" value="F:hydrolase activity"/>
    <property type="evidence" value="ECO:0007669"/>
    <property type="project" value="UniProtKB-KW"/>
</dbReference>
<comment type="caution">
    <text evidence="4">The sequence shown here is derived from an EMBL/GenBank/DDBJ whole genome shotgun (WGS) entry which is preliminary data.</text>
</comment>
<dbReference type="OrthoDB" id="531008at2759"/>
<dbReference type="Gene3D" id="3.40.50.1000">
    <property type="entry name" value="HAD superfamily/HAD-like"/>
    <property type="match status" value="1"/>
</dbReference>
<dbReference type="Gene3D" id="3.90.1070.10">
    <property type="match status" value="1"/>
</dbReference>
<dbReference type="InterPro" id="IPR032640">
    <property type="entry name" value="AMPK1_CBM"/>
</dbReference>
<dbReference type="Proteomes" id="UP000232323">
    <property type="component" value="Unassembled WGS sequence"/>
</dbReference>
<organism evidence="4 5">
    <name type="scientific">Chlamydomonas eustigma</name>
    <dbReference type="NCBI Taxonomy" id="1157962"/>
    <lineage>
        <taxon>Eukaryota</taxon>
        <taxon>Viridiplantae</taxon>
        <taxon>Chlorophyta</taxon>
        <taxon>core chlorophytes</taxon>
        <taxon>Chlorophyceae</taxon>
        <taxon>CS clade</taxon>
        <taxon>Chlamydomonadales</taxon>
        <taxon>Chlamydomonadaceae</taxon>
        <taxon>Chlamydomonas</taxon>
    </lineage>
</organism>
<keyword evidence="1" id="KW-0378">Hydrolase</keyword>
<dbReference type="SFLD" id="SFLDS00003">
    <property type="entry name" value="Haloacid_Dehalogenase"/>
    <property type="match status" value="1"/>
</dbReference>
<dbReference type="SFLD" id="SFLDG01140">
    <property type="entry name" value="C2.B:_Phosphomannomutase_and_P"/>
    <property type="match status" value="1"/>
</dbReference>
<dbReference type="EMBL" id="BEGY01000020">
    <property type="protein sequence ID" value="GAX76896.1"/>
    <property type="molecule type" value="Genomic_DNA"/>
</dbReference>
<accession>A0A250X1G9</accession>
<dbReference type="CDD" id="cd02859">
    <property type="entry name" value="E_set_AMPKbeta_like_N"/>
    <property type="match status" value="1"/>
</dbReference>
<sequence>MSFNSRMPCFKCTHQLSIDRSLLFSSRVQDHRRCNKPFHHSRFNSTAVFAAVSTGVRSKRSPQEQAHIDDSRTLSLKREEDVCLNTSLVYSRFYWPLDLPGENISLWGSFNGWTKGIPLHRFGEKSEASVILPLRPGNYEFKYVVDGTWMPAPFEAIVTNSQGHLNNQRVVAPSVSFSISAPYASQVLVVGDWDNWQYTMLLKKDLQTGVFSCQAHLKPGQYCYHYLVDGQVALNPSEHSRLHKERGVAHKVWSNLPNIFRIFYSTGWEYTLLHYRRVHQHKDDGVRQASSSEFCQQAMVKTNSRGCALGAWKVATIVPSSPDEKIEFYLTNGEQGGRLQEDRPGNAPLYCLPSPSSFKLTFGQVKPFPRGAEERIMLVSDLDGTMFGDVSSPDAFHSSCRFLEYWESSQALAGSILVYNTGRSLGQFTELMQRCGGRVAVPDVLITAVGTKVWRLDCTLGRTGSNGTEWQEDREWARRLDAQWNLGTARKVASKLVKHYNDPGMVKVLDDGSEHQHRLALCINVSTLKHCTETMTEAFSKEGMEVRLIVSGAGSHRYLDCVPMAAGKEQALQYVRRMYGIAEHLCVAAGDSGNDILMLEGDHPGIVVGNAQSELLNWIVKQNQSGKTLYVDASFADGIVEGLARHGLY</sequence>
<dbReference type="AlphaFoldDB" id="A0A250X1G9"/>
<dbReference type="SUPFAM" id="SSF81296">
    <property type="entry name" value="E set domains"/>
    <property type="match status" value="2"/>
</dbReference>
<protein>
    <recommendedName>
        <fullName evidence="6">Sucrose phosphatase-like domain-containing protein</fullName>
    </recommendedName>
</protein>
<dbReference type="Pfam" id="PF05116">
    <property type="entry name" value="S6PP"/>
    <property type="match status" value="1"/>
</dbReference>
<dbReference type="InterPro" id="IPR014756">
    <property type="entry name" value="Ig_E-set"/>
</dbReference>
<dbReference type="InterPro" id="IPR051518">
    <property type="entry name" value="Sucrose_Phosphatase"/>
</dbReference>
<evidence type="ECO:0000259" key="3">
    <source>
        <dbReference type="Pfam" id="PF16561"/>
    </source>
</evidence>
<dbReference type="PANTHER" id="PTHR46521:SF4">
    <property type="entry name" value="SUCROSE-PHOSPHATASE 2-RELATED"/>
    <property type="match status" value="1"/>
</dbReference>
<dbReference type="Gene3D" id="2.60.40.10">
    <property type="entry name" value="Immunoglobulins"/>
    <property type="match status" value="2"/>
</dbReference>
<dbReference type="SUPFAM" id="SSF56784">
    <property type="entry name" value="HAD-like"/>
    <property type="match status" value="1"/>
</dbReference>
<name>A0A250X1G9_9CHLO</name>
<dbReference type="InterPro" id="IPR006380">
    <property type="entry name" value="SPP-like_dom"/>
</dbReference>
<reference evidence="4 5" key="1">
    <citation type="submission" date="2017-08" db="EMBL/GenBank/DDBJ databases">
        <title>Acidophilic green algal genome provides insights into adaptation to an acidic environment.</title>
        <authorList>
            <person name="Hirooka S."/>
            <person name="Hirose Y."/>
            <person name="Kanesaki Y."/>
            <person name="Higuchi S."/>
            <person name="Fujiwara T."/>
            <person name="Onuma R."/>
            <person name="Era A."/>
            <person name="Ohbayashi R."/>
            <person name="Uzuka A."/>
            <person name="Nozaki H."/>
            <person name="Yoshikawa H."/>
            <person name="Miyagishima S.Y."/>
        </authorList>
    </citation>
    <scope>NUCLEOTIDE SEQUENCE [LARGE SCALE GENOMIC DNA]</scope>
    <source>
        <strain evidence="4 5">NIES-2499</strain>
    </source>
</reference>
<dbReference type="InterPro" id="IPR023214">
    <property type="entry name" value="HAD_sf"/>
</dbReference>
<evidence type="ECO:0000313" key="4">
    <source>
        <dbReference type="EMBL" id="GAX76896.1"/>
    </source>
</evidence>
<dbReference type="InterPro" id="IPR036412">
    <property type="entry name" value="HAD-like_sf"/>
</dbReference>
<dbReference type="InterPro" id="IPR013783">
    <property type="entry name" value="Ig-like_fold"/>
</dbReference>